<feature type="region of interest" description="Disordered" evidence="12">
    <location>
        <begin position="1"/>
        <end position="25"/>
    </location>
</feature>
<dbReference type="Pfam" id="PF00400">
    <property type="entry name" value="WD40"/>
    <property type="match status" value="2"/>
</dbReference>
<keyword evidence="5" id="KW-0677">Repeat</keyword>
<keyword evidence="18" id="KW-1267">Proteomics identification</keyword>
<evidence type="ECO:0000313" key="17">
    <source>
        <dbReference type="ZFIN" id="ZDB-GENE-060929-668"/>
    </source>
</evidence>
<dbReference type="InterPro" id="IPR019775">
    <property type="entry name" value="WD40_repeat_CS"/>
</dbReference>
<dbReference type="PROSITE" id="PS00678">
    <property type="entry name" value="WD_REPEATS_1"/>
    <property type="match status" value="1"/>
</dbReference>
<dbReference type="PROSITE" id="PS50082">
    <property type="entry name" value="WD_REPEATS_2"/>
    <property type="match status" value="1"/>
</dbReference>
<comment type="function">
    <text evidence="8">Part of the small subunit (SSU) processome, first precursor of the small eukaryotic ribosomal subunit. During the assembly of the SSU processome in the nucleolus, many ribosome biogenesis factors, an RNA chaperone and ribosomal proteins associate with the nascent pre-rRNA and work in concert to generate RNA folding, modifications, rearrangements and cleavage as well as targeted degradation of pre-ribosomal RNA by the RNA exosome. Involved in nucleolar processing of pre-18S ribosomal RNA.</text>
</comment>
<reference evidence="16" key="4">
    <citation type="submission" date="2025-04" db="UniProtKB">
        <authorList>
            <consortium name="RefSeq"/>
        </authorList>
    </citation>
    <scope>IDENTIFICATION</scope>
</reference>
<protein>
    <recommendedName>
        <fullName evidence="9">U3 small nucleolar RNA-associated protein 18 homolog</fullName>
    </recommendedName>
    <alternativeName>
        <fullName evidence="10">WD repeat-containing protein 50</fullName>
    </alternativeName>
</protein>
<dbReference type="Proteomes" id="UP000000437">
    <property type="component" value="Chromosome 19"/>
</dbReference>
<evidence type="ECO:0000256" key="8">
    <source>
        <dbReference type="ARBA" id="ARBA00058527"/>
    </source>
</evidence>
<evidence type="ECO:0000313" key="16">
    <source>
        <dbReference type="RefSeq" id="NP_001070232.1"/>
    </source>
</evidence>
<feature type="compositionally biased region" description="Basic and acidic residues" evidence="12">
    <location>
        <begin position="107"/>
        <end position="124"/>
    </location>
</feature>
<dbReference type="EMBL" id="BC124340">
    <property type="protein sequence ID" value="AAI24341.1"/>
    <property type="molecule type" value="mRNA"/>
</dbReference>
<evidence type="ECO:0000313" key="15">
    <source>
        <dbReference type="Proteomes" id="UP000000437"/>
    </source>
</evidence>
<feature type="compositionally biased region" description="Acidic residues" evidence="12">
    <location>
        <begin position="94"/>
        <end position="106"/>
    </location>
</feature>
<evidence type="ECO:0000256" key="4">
    <source>
        <dbReference type="ARBA" id="ARBA00022574"/>
    </source>
</evidence>
<reference evidence="16" key="3">
    <citation type="journal article" date="2016" name="Genome Res.">
        <title>RNA structure replaces the need for U2AF2 in splicing.</title>
        <authorList>
            <person name="Lin C.L."/>
            <person name="Taggart A.J."/>
            <person name="Lim K.H."/>
            <person name="Cygan K.J."/>
            <person name="Ferraris L."/>
            <person name="Creton R."/>
            <person name="Huang Y.T."/>
            <person name="Fairbrother W.G."/>
        </authorList>
    </citation>
    <scope>NUCLEOTIDE SEQUENCE</scope>
</reference>
<evidence type="ECO:0000313" key="13">
    <source>
        <dbReference type="EMBL" id="AAI24341.1"/>
    </source>
</evidence>
<proteinExistence type="evidence at protein level"/>
<evidence type="ECO:0000256" key="2">
    <source>
        <dbReference type="ARBA" id="ARBA00022552"/>
    </source>
</evidence>
<feature type="region of interest" description="Disordered" evidence="12">
    <location>
        <begin position="52"/>
        <end position="168"/>
    </location>
</feature>
<gene>
    <name evidence="16 17" type="primary">utp18</name>
    <name evidence="13 16" type="synonym">zgc:153384</name>
</gene>
<evidence type="ECO:0000256" key="3">
    <source>
        <dbReference type="ARBA" id="ARBA00022553"/>
    </source>
</evidence>
<dbReference type="InterPro" id="IPR045161">
    <property type="entry name" value="Utp18"/>
</dbReference>
<reference evidence="15" key="2">
    <citation type="journal article" date="2013" name="Nature">
        <title>The zebrafish reference genome sequence and its relationship to the human genome.</title>
        <authorList>
            <consortium name="Genome Reference Consortium Zebrafish"/>
            <person name="Howe K."/>
            <person name="Clark M.D."/>
            <person name="Torroja C.F."/>
            <person name="Torrance J."/>
            <person name="Berthelot C."/>
            <person name="Muffato M."/>
            <person name="Collins J.E."/>
            <person name="Humphray S."/>
            <person name="McLaren K."/>
            <person name="Matthews L."/>
            <person name="McLaren S."/>
            <person name="Sealy I."/>
            <person name="Caccamo M."/>
            <person name="Churcher C."/>
            <person name="Scott C."/>
            <person name="Barrett J.C."/>
            <person name="Koch R."/>
            <person name="Rauch G.J."/>
            <person name="White S."/>
            <person name="Chow W."/>
            <person name="Kilian B."/>
            <person name="Quintais L.T."/>
            <person name="Guerra-Assuncao J.A."/>
            <person name="Zhou Y."/>
            <person name="Gu Y."/>
            <person name="Yen J."/>
            <person name="Vogel J.H."/>
            <person name="Eyre T."/>
            <person name="Redmond S."/>
            <person name="Banerjee R."/>
            <person name="Chi J."/>
            <person name="Fu B."/>
            <person name="Langley E."/>
            <person name="Maguire S.F."/>
            <person name="Laird G.K."/>
            <person name="Lloyd D."/>
            <person name="Kenyon E."/>
            <person name="Donaldson S."/>
            <person name="Sehra H."/>
            <person name="Almeida-King J."/>
            <person name="Loveland J."/>
            <person name="Trevanion S."/>
            <person name="Jones M."/>
            <person name="Quail M."/>
            <person name="Willey D."/>
            <person name="Hunt A."/>
            <person name="Burton J."/>
            <person name="Sims S."/>
            <person name="McLay K."/>
            <person name="Plumb B."/>
            <person name="Davis J."/>
            <person name="Clee C."/>
            <person name="Oliver K."/>
            <person name="Clark R."/>
            <person name="Riddle C."/>
            <person name="Elliot D."/>
            <person name="Eliott D."/>
            <person name="Threadgold G."/>
            <person name="Harden G."/>
            <person name="Ware D."/>
            <person name="Begum S."/>
            <person name="Mortimore B."/>
            <person name="Mortimer B."/>
            <person name="Kerry G."/>
            <person name="Heath P."/>
            <person name="Phillimore B."/>
            <person name="Tracey A."/>
            <person name="Corby N."/>
            <person name="Dunn M."/>
            <person name="Johnson C."/>
            <person name="Wood J."/>
            <person name="Clark S."/>
            <person name="Pelan S."/>
            <person name="Griffiths G."/>
            <person name="Smith M."/>
            <person name="Glithero R."/>
            <person name="Howden P."/>
            <person name="Barker N."/>
            <person name="Lloyd C."/>
            <person name="Stevens C."/>
            <person name="Harley J."/>
            <person name="Holt K."/>
            <person name="Panagiotidis G."/>
            <person name="Lovell J."/>
            <person name="Beasley H."/>
            <person name="Henderson C."/>
            <person name="Gordon D."/>
            <person name="Auger K."/>
            <person name="Wright D."/>
            <person name="Collins J."/>
            <person name="Raisen C."/>
            <person name="Dyer L."/>
            <person name="Leung K."/>
            <person name="Robertson L."/>
            <person name="Ambridge K."/>
            <person name="Leongamornlert D."/>
            <person name="McGuire S."/>
            <person name="Gilderthorp R."/>
            <person name="Griffiths C."/>
            <person name="Manthravadi D."/>
            <person name="Nichol S."/>
            <person name="Barker G."/>
            <person name="Whitehead S."/>
            <person name="Kay M."/>
            <person name="Brown J."/>
            <person name="Murnane C."/>
            <person name="Gray E."/>
            <person name="Humphries M."/>
            <person name="Sycamore N."/>
            <person name="Barker D."/>
            <person name="Saunders D."/>
            <person name="Wallis J."/>
            <person name="Babbage A."/>
            <person name="Hammond S."/>
            <person name="Mashreghi-Mohammadi M."/>
            <person name="Barr L."/>
            <person name="Martin S."/>
            <person name="Wray P."/>
            <person name="Ellington A."/>
            <person name="Matthews N."/>
            <person name="Ellwood M."/>
            <person name="Woodmansey R."/>
            <person name="Clark G."/>
            <person name="Cooper J."/>
            <person name="Cooper J."/>
            <person name="Tromans A."/>
            <person name="Grafham D."/>
            <person name="Skuce C."/>
            <person name="Pandian R."/>
            <person name="Andrews R."/>
            <person name="Harrison E."/>
            <person name="Kimberley A."/>
            <person name="Garnett J."/>
            <person name="Fosker N."/>
            <person name="Hall R."/>
            <person name="Garner P."/>
            <person name="Kelly D."/>
            <person name="Bird C."/>
            <person name="Palmer S."/>
            <person name="Gehring I."/>
            <person name="Berger A."/>
            <person name="Dooley C.M."/>
            <person name="Ersan-Urun Z."/>
            <person name="Eser C."/>
            <person name="Geiger H."/>
            <person name="Geisler M."/>
            <person name="Karotki L."/>
            <person name="Kirn A."/>
            <person name="Konantz J."/>
            <person name="Konantz M."/>
            <person name="Oberlander M."/>
            <person name="Rudolph-Geiger S."/>
            <person name="Teucke M."/>
            <person name="Lanz C."/>
            <person name="Raddatz G."/>
            <person name="Osoegawa K."/>
            <person name="Zhu B."/>
            <person name="Rapp A."/>
            <person name="Widaa S."/>
            <person name="Langford C."/>
            <person name="Yang F."/>
            <person name="Schuster S.C."/>
            <person name="Carter N.P."/>
            <person name="Harrow J."/>
            <person name="Ning Z."/>
            <person name="Herrero J."/>
            <person name="Searle S.M."/>
            <person name="Enright A."/>
            <person name="Geisler R."/>
            <person name="Plasterk R.H."/>
            <person name="Lee C."/>
            <person name="Westerfield M."/>
            <person name="de Jong P.J."/>
            <person name="Zon L.I."/>
            <person name="Postlethwait J.H."/>
            <person name="Nusslein-Volhard C."/>
            <person name="Hubbard T.J."/>
            <person name="Roest Crollius H."/>
            <person name="Rogers J."/>
            <person name="Stemple D.L."/>
        </authorList>
    </citation>
    <scope>NUCLEOTIDE SEQUENCE [LARGE SCALE GENOMIC DNA]</scope>
</reference>
<keyword evidence="4 11" id="KW-0853">WD repeat</keyword>
<accession>Q08C85</accession>
<dbReference type="GO" id="GO:0032040">
    <property type="term" value="C:small-subunit processome"/>
    <property type="evidence" value="ECO:0000318"/>
    <property type="project" value="GO_Central"/>
</dbReference>
<organism evidence="13">
    <name type="scientific">Danio rerio</name>
    <name type="common">Zebrafish</name>
    <name type="synonym">Brachydanio rerio</name>
    <dbReference type="NCBI Taxonomy" id="7955"/>
    <lineage>
        <taxon>Eukaryota</taxon>
        <taxon>Metazoa</taxon>
        <taxon>Chordata</taxon>
        <taxon>Craniata</taxon>
        <taxon>Vertebrata</taxon>
        <taxon>Euteleostomi</taxon>
        <taxon>Actinopterygii</taxon>
        <taxon>Neopterygii</taxon>
        <taxon>Teleostei</taxon>
        <taxon>Ostariophysi</taxon>
        <taxon>Cypriniformes</taxon>
        <taxon>Danionidae</taxon>
        <taxon>Danioninae</taxon>
        <taxon>Danio</taxon>
    </lineage>
</organism>
<dbReference type="GO" id="GO:0034388">
    <property type="term" value="C:Pwp2p-containing subcomplex of 90S preribosome"/>
    <property type="evidence" value="ECO:0000318"/>
    <property type="project" value="GO_Central"/>
</dbReference>
<evidence type="ECO:0007829" key="18">
    <source>
        <dbReference type="PeptideAtlas" id="Q08C85"/>
    </source>
</evidence>
<reference evidence="13" key="1">
    <citation type="submission" date="2006-09" db="EMBL/GenBank/DDBJ databases">
        <authorList>
            <consortium name="NIH - Zebrafish Gene Collection (ZGC) project"/>
        </authorList>
    </citation>
    <scope>NUCLEOTIDE SEQUENCE [LARGE SCALE MRNA]</scope>
    <source>
        <tissue evidence="13">Ovary</tissue>
        <tissue evidence="14">PCR rescue</tissue>
    </source>
</reference>
<dbReference type="AGR" id="ZFIN:ZDB-GENE-060929-668"/>
<dbReference type="GO" id="GO:0006364">
    <property type="term" value="P:rRNA processing"/>
    <property type="evidence" value="ECO:0007669"/>
    <property type="project" value="UniProtKB-KW"/>
</dbReference>
<keyword evidence="6" id="KW-0539">Nucleus</keyword>
<dbReference type="KEGG" id="dre:767797"/>
<keyword evidence="15" id="KW-1185">Reference proteome</keyword>
<dbReference type="OrthoDB" id="1935146at2759"/>
<evidence type="ECO:0000256" key="12">
    <source>
        <dbReference type="SAM" id="MobiDB-lite"/>
    </source>
</evidence>
<dbReference type="CTD" id="51096"/>
<comment type="subcellular location">
    <subcellularLocation>
        <location evidence="1">Nucleus</location>
        <location evidence="1">Nucleolus</location>
    </subcellularLocation>
</comment>
<dbReference type="SMART" id="SM00320">
    <property type="entry name" value="WD40"/>
    <property type="match status" value="5"/>
</dbReference>
<dbReference type="AlphaFoldDB" id="Q08C85"/>
<dbReference type="InterPro" id="IPR036322">
    <property type="entry name" value="WD40_repeat_dom_sf"/>
</dbReference>
<evidence type="ECO:0000256" key="10">
    <source>
        <dbReference type="ARBA" id="ARBA00075773"/>
    </source>
</evidence>
<dbReference type="EMBL" id="BC164686">
    <property type="protein sequence ID" value="AAI64686.1"/>
    <property type="molecule type" value="mRNA"/>
</dbReference>
<dbReference type="ZFIN" id="ZDB-GENE-060929-668">
    <property type="gene designation" value="utp18"/>
</dbReference>
<dbReference type="FunFam" id="2.130.10.10:FF:000121">
    <property type="entry name" value="U3 small nucleolar RNA-associated protein 18 homolog"/>
    <property type="match status" value="1"/>
</dbReference>
<keyword evidence="3" id="KW-0597">Phosphoprotein</keyword>
<name>Q08C85_DANRE</name>
<sequence>MESPARVGSRKRPLEERRERQMKHRQQCAALGQEEAEVQRLEELLFGAEEQLSGRLEQGSSSFLEDDDDDEVRSVCSENSEGPRGRRRARTAVWEDEDDEQEEEVDMTLRSRRELKKSDAETKMSKQRLQQRLKEQFQKAMGGTPSWAEKEHRTSQKTADDEDEDEDEDLLRRTANFISTSDSLPRGVIRIKKCVNANSECVSEAQLTSVQFHPSAQIVMTAGLDHCVSLFQVDGKSNPKIQTVHLEKFPVRRAAFSADGEQIVATGMRNKLFYIYDMMEGRVIPVASVRGLREQRVSDFQVSPDGKFLLLSGSSGYLHLMTTKTREVVRSMKLNGSVCSAGFTADGNTIFSSSEDGEVFVWDVQSSRCVKKFTDEGCVRATSLCVSRDGRYLACGSQSGVVNIYSQSDCLQLAEPKPLKAVMNLLTSATSLSFNSTSEILAIGSRADDEACRLVHLPSFSVFSNFPQFRKKTIFRTQSLDFSPRSGFLSVANNKGAALLFRLLHYSDF</sequence>
<comment type="similarity">
    <text evidence="7">Belongs to the WD repeat UTP18 family.</text>
</comment>
<dbReference type="RefSeq" id="NP_001070232.1">
    <property type="nucleotide sequence ID" value="NM_001076764.1"/>
</dbReference>
<evidence type="ECO:0000256" key="7">
    <source>
        <dbReference type="ARBA" id="ARBA00025767"/>
    </source>
</evidence>
<evidence type="ECO:0000256" key="9">
    <source>
        <dbReference type="ARBA" id="ARBA00074442"/>
    </source>
</evidence>
<dbReference type="PANTHER" id="PTHR18359:SF0">
    <property type="entry name" value="U3 SMALL NUCLEOLAR RNA-ASSOCIATED PROTEIN 18 HOMOLOG"/>
    <property type="match status" value="1"/>
</dbReference>
<evidence type="ECO:0000256" key="5">
    <source>
        <dbReference type="ARBA" id="ARBA00022737"/>
    </source>
</evidence>
<evidence type="ECO:0000256" key="6">
    <source>
        <dbReference type="ARBA" id="ARBA00023242"/>
    </source>
</evidence>
<dbReference type="PANTHER" id="PTHR18359">
    <property type="entry name" value="WD-REPEAT PROTEIN-RELATED"/>
    <property type="match status" value="1"/>
</dbReference>
<dbReference type="SUPFAM" id="SSF50978">
    <property type="entry name" value="WD40 repeat-like"/>
    <property type="match status" value="1"/>
</dbReference>
<evidence type="ECO:0000256" key="1">
    <source>
        <dbReference type="ARBA" id="ARBA00004604"/>
    </source>
</evidence>
<dbReference type="InterPro" id="IPR001680">
    <property type="entry name" value="WD40_rpt"/>
</dbReference>
<feature type="repeat" description="WD" evidence="11">
    <location>
        <begin position="338"/>
        <end position="372"/>
    </location>
</feature>
<evidence type="ECO:0000256" key="11">
    <source>
        <dbReference type="PROSITE-ProRule" id="PRU00221"/>
    </source>
</evidence>
<keyword evidence="2" id="KW-0698">rRNA processing</keyword>
<evidence type="ECO:0000313" key="14">
    <source>
        <dbReference type="EMBL" id="AAI64686.1"/>
    </source>
</evidence>
<dbReference type="Gene3D" id="2.130.10.10">
    <property type="entry name" value="YVTN repeat-like/Quinoprotein amine dehydrogenase"/>
    <property type="match status" value="1"/>
</dbReference>
<dbReference type="GeneID" id="767797"/>
<dbReference type="InterPro" id="IPR015943">
    <property type="entry name" value="WD40/YVTN_repeat-like_dom_sf"/>
</dbReference>